<dbReference type="OrthoDB" id="9765610at2"/>
<keyword evidence="3" id="KW-1185">Reference proteome</keyword>
<name>A0A518EZI1_9BACT</name>
<proteinExistence type="predicted"/>
<protein>
    <submittedName>
        <fullName evidence="2">Uncharacterized protein</fullName>
    </submittedName>
</protein>
<feature type="chain" id="PRO_5021951921" evidence="1">
    <location>
        <begin position="20"/>
        <end position="678"/>
    </location>
</feature>
<dbReference type="RefSeq" id="WP_145203958.1">
    <property type="nucleotide sequence ID" value="NZ_CP036434.1"/>
</dbReference>
<dbReference type="Proteomes" id="UP000320390">
    <property type="component" value="Chromosome"/>
</dbReference>
<keyword evidence="1" id="KW-0732">Signal</keyword>
<dbReference type="AlphaFoldDB" id="A0A518EZI1"/>
<feature type="signal peptide" evidence="1">
    <location>
        <begin position="1"/>
        <end position="19"/>
    </location>
</feature>
<gene>
    <name evidence="2" type="ORF">Poly30_50550</name>
</gene>
<evidence type="ECO:0000313" key="3">
    <source>
        <dbReference type="Proteomes" id="UP000320390"/>
    </source>
</evidence>
<evidence type="ECO:0000313" key="2">
    <source>
        <dbReference type="EMBL" id="QDV09497.1"/>
    </source>
</evidence>
<evidence type="ECO:0000256" key="1">
    <source>
        <dbReference type="SAM" id="SignalP"/>
    </source>
</evidence>
<dbReference type="EMBL" id="CP036434">
    <property type="protein sequence ID" value="QDV09497.1"/>
    <property type="molecule type" value="Genomic_DNA"/>
</dbReference>
<sequence precursor="true">MNRLSLYALSACVATASAAAQVPASDRPVPADARVRFAGILDVATQTLSTASSRSFSAPVYVNDSPSGFFYDTIDGRRIIDEGRLPGRTSTDILGTQDSYTITSLQIGYSTNATDPSLGGAGMTVEVSLYESFATCGTLGATDAPVATYVVSGLPGSLTGSSQSVLVNLDLSAMPACLRADGGDGYSDGDSDRFGWSFRIVDPADATAAGPLLAGDPANSLEGDGTFFSGNIATGTGLDTADLFAQMGAGGMESCLFFGGYPANPFSSFYLVASSDLAGDCIGCGVGDDRFEENDDLASAAAIGLDTYGGLISDAEDDWFVYTIPADTSATFVIDFVDATSDLDLFVFDGAGTELDSSTGVIDQESVIVFNCGSSMPMDVYVQVLNFSSICNEYDLSVTEGLVPGDDILEDNDSCLTAGPLPIGITRDLVVRPFCGSEGGEDSDWYAYTLAAGDSLTVDILFEDAIADIDLVIYDVSAGCPGVSVSTGFSTTDNEHAAFTNATAGPLDVVVRVDHFAGGVNTYDLSAKVGPATIGELLCFGEPNSVTPGARVCTTGSDIATDNHLVFDVTDLPLMSTGFFIVSQDTIVIVQPGGSEGTLCIGSPEIGRFSSTPQNSGAIGMVTFSPDITSIELSNATGTVFVTAISGDTFNWQYWYRDTNGMGVPTSNFSDAVTLTFQ</sequence>
<reference evidence="2 3" key="1">
    <citation type="submission" date="2019-02" db="EMBL/GenBank/DDBJ databases">
        <title>Deep-cultivation of Planctomycetes and their phenomic and genomic characterization uncovers novel biology.</title>
        <authorList>
            <person name="Wiegand S."/>
            <person name="Jogler M."/>
            <person name="Boedeker C."/>
            <person name="Pinto D."/>
            <person name="Vollmers J."/>
            <person name="Rivas-Marin E."/>
            <person name="Kohn T."/>
            <person name="Peeters S.H."/>
            <person name="Heuer A."/>
            <person name="Rast P."/>
            <person name="Oberbeckmann S."/>
            <person name="Bunk B."/>
            <person name="Jeske O."/>
            <person name="Meyerdierks A."/>
            <person name="Storesund J.E."/>
            <person name="Kallscheuer N."/>
            <person name="Luecker S."/>
            <person name="Lage O.M."/>
            <person name="Pohl T."/>
            <person name="Merkel B.J."/>
            <person name="Hornburger P."/>
            <person name="Mueller R.-W."/>
            <person name="Bruemmer F."/>
            <person name="Labrenz M."/>
            <person name="Spormann A.M."/>
            <person name="Op den Camp H."/>
            <person name="Overmann J."/>
            <person name="Amann R."/>
            <person name="Jetten M.S.M."/>
            <person name="Mascher T."/>
            <person name="Medema M.H."/>
            <person name="Devos D.P."/>
            <person name="Kaster A.-K."/>
            <person name="Ovreas L."/>
            <person name="Rohde M."/>
            <person name="Galperin M.Y."/>
            <person name="Jogler C."/>
        </authorList>
    </citation>
    <scope>NUCLEOTIDE SEQUENCE [LARGE SCALE GENOMIC DNA]</scope>
    <source>
        <strain evidence="2 3">Poly30</strain>
    </source>
</reference>
<organism evidence="2 3">
    <name type="scientific">Saltatorellus ferox</name>
    <dbReference type="NCBI Taxonomy" id="2528018"/>
    <lineage>
        <taxon>Bacteria</taxon>
        <taxon>Pseudomonadati</taxon>
        <taxon>Planctomycetota</taxon>
        <taxon>Planctomycetia</taxon>
        <taxon>Planctomycetia incertae sedis</taxon>
        <taxon>Saltatorellus</taxon>
    </lineage>
</organism>
<dbReference type="Gene3D" id="2.60.120.380">
    <property type="match status" value="2"/>
</dbReference>
<accession>A0A518EZI1</accession>